<name>A0A7V4CLT1_FERPE</name>
<keyword evidence="1" id="KW-0812">Transmembrane</keyword>
<keyword evidence="1" id="KW-0472">Membrane</keyword>
<keyword evidence="1" id="KW-1133">Transmembrane helix</keyword>
<accession>A0A7V4CLT1</accession>
<comment type="caution">
    <text evidence="2">The sequence shown here is derived from an EMBL/GenBank/DDBJ whole genome shotgun (WGS) entry which is preliminary data.</text>
</comment>
<sequence>MRCHKSFWVLNYVAIAIVGFIASYGATTGQAAPLTNTEISWDQFANIANISNPIVTDTTRFFNFEVDGNDIFFPDGSVYSQVFPGIGNASGLNVYVYQFQISPLWSDVSLTGVSFSFIFNPENTPVSIPSIGNITSFWINEDNPDIGFSDASVEPLEVIWDEGVLKIYFSLASPGETSFIIGTFAPANMPPALTVATLGTNPIGNPIIKPSVYTPTPEPSAALLLGLSLTGSLLFRRRHRFGII</sequence>
<organism evidence="2">
    <name type="scientific">Fervidobacterium pennivorans</name>
    <dbReference type="NCBI Taxonomy" id="93466"/>
    <lineage>
        <taxon>Bacteria</taxon>
        <taxon>Thermotogati</taxon>
        <taxon>Thermotogota</taxon>
        <taxon>Thermotogae</taxon>
        <taxon>Thermotogales</taxon>
        <taxon>Fervidobacteriaceae</taxon>
        <taxon>Fervidobacterium</taxon>
    </lineage>
</organism>
<dbReference type="InterPro" id="IPR013424">
    <property type="entry name" value="Ice-binding_C"/>
</dbReference>
<gene>
    <name evidence="2" type="ORF">ENU12_01505</name>
</gene>
<protein>
    <submittedName>
        <fullName evidence="2">PEP-CTERM sorting domain-containing protein</fullName>
    </submittedName>
</protein>
<dbReference type="NCBIfam" id="TIGR02595">
    <property type="entry name" value="PEP_CTERM"/>
    <property type="match status" value="1"/>
</dbReference>
<dbReference type="AlphaFoldDB" id="A0A7V4CLT1"/>
<evidence type="ECO:0000313" key="2">
    <source>
        <dbReference type="EMBL" id="HGQ76609.1"/>
    </source>
</evidence>
<evidence type="ECO:0000256" key="1">
    <source>
        <dbReference type="SAM" id="Phobius"/>
    </source>
</evidence>
<feature type="transmembrane region" description="Helical" evidence="1">
    <location>
        <begin position="7"/>
        <end position="26"/>
    </location>
</feature>
<proteinExistence type="predicted"/>
<reference evidence="2" key="1">
    <citation type="journal article" date="2020" name="mSystems">
        <title>Genome- and Community-Level Interaction Insights into Carbon Utilization and Element Cycling Functions of Hydrothermarchaeota in Hydrothermal Sediment.</title>
        <authorList>
            <person name="Zhou Z."/>
            <person name="Liu Y."/>
            <person name="Xu W."/>
            <person name="Pan J."/>
            <person name="Luo Z.H."/>
            <person name="Li M."/>
        </authorList>
    </citation>
    <scope>NUCLEOTIDE SEQUENCE [LARGE SCALE GENOMIC DNA]</scope>
    <source>
        <strain evidence="2">SpSt-640</strain>
    </source>
</reference>
<dbReference type="EMBL" id="DTBH01000035">
    <property type="protein sequence ID" value="HGQ76609.1"/>
    <property type="molecule type" value="Genomic_DNA"/>
</dbReference>